<sequence>MKKNNTLENNVHHDLIDEELLTQINTNLNKVNQVYPIFTPELEWFQQMAESQQLALRKKLKKDLLIFSLCALFILSGVFISLIQAPKVFFIIQGLVSLSAPVIVYLQYRKERVMDI</sequence>
<keyword evidence="1" id="KW-0812">Transmembrane</keyword>
<feature type="transmembrane region" description="Helical" evidence="1">
    <location>
        <begin position="89"/>
        <end position="108"/>
    </location>
</feature>
<keyword evidence="3" id="KW-1185">Reference proteome</keyword>
<reference evidence="3" key="1">
    <citation type="submission" date="2016-10" db="EMBL/GenBank/DDBJ databases">
        <authorList>
            <person name="Varghese N."/>
            <person name="Submissions S."/>
        </authorList>
    </citation>
    <scope>NUCLEOTIDE SEQUENCE [LARGE SCALE GENOMIC DNA]</scope>
    <source>
        <strain evidence="3">IBRC-M10078</strain>
    </source>
</reference>
<evidence type="ECO:0000313" key="3">
    <source>
        <dbReference type="Proteomes" id="UP000199159"/>
    </source>
</evidence>
<dbReference type="EMBL" id="FNJU01000005">
    <property type="protein sequence ID" value="SDP71248.1"/>
    <property type="molecule type" value="Genomic_DNA"/>
</dbReference>
<accession>A0A1H0UZ89</accession>
<dbReference type="RefSeq" id="WP_090854717.1">
    <property type="nucleotide sequence ID" value="NZ_FNJU01000005.1"/>
</dbReference>
<organism evidence="2 3">
    <name type="scientific">Litchfieldia salsa</name>
    <dbReference type="NCBI Taxonomy" id="930152"/>
    <lineage>
        <taxon>Bacteria</taxon>
        <taxon>Bacillati</taxon>
        <taxon>Bacillota</taxon>
        <taxon>Bacilli</taxon>
        <taxon>Bacillales</taxon>
        <taxon>Bacillaceae</taxon>
        <taxon>Litchfieldia</taxon>
    </lineage>
</organism>
<name>A0A1H0UZ89_9BACI</name>
<proteinExistence type="predicted"/>
<evidence type="ECO:0000313" key="2">
    <source>
        <dbReference type="EMBL" id="SDP71248.1"/>
    </source>
</evidence>
<dbReference type="Pfam" id="PF17280">
    <property type="entry name" value="DUF5345"/>
    <property type="match status" value="1"/>
</dbReference>
<dbReference type="Proteomes" id="UP000199159">
    <property type="component" value="Unassembled WGS sequence"/>
</dbReference>
<keyword evidence="1" id="KW-0472">Membrane</keyword>
<dbReference type="InterPro" id="IPR035238">
    <property type="entry name" value="DUF5345"/>
</dbReference>
<feature type="transmembrane region" description="Helical" evidence="1">
    <location>
        <begin position="64"/>
        <end position="83"/>
    </location>
</feature>
<keyword evidence="1" id="KW-1133">Transmembrane helix</keyword>
<dbReference type="AlphaFoldDB" id="A0A1H0UZ89"/>
<gene>
    <name evidence="2" type="ORF">SAMN05216565_105254</name>
</gene>
<evidence type="ECO:0008006" key="4">
    <source>
        <dbReference type="Google" id="ProtNLM"/>
    </source>
</evidence>
<dbReference type="STRING" id="930152.SAMN05216565_105254"/>
<protein>
    <recommendedName>
        <fullName evidence="4">YxlC family protein</fullName>
    </recommendedName>
</protein>
<evidence type="ECO:0000256" key="1">
    <source>
        <dbReference type="SAM" id="Phobius"/>
    </source>
</evidence>
<dbReference type="OrthoDB" id="2939233at2"/>